<dbReference type="Pfam" id="PF08241">
    <property type="entry name" value="Methyltransf_11"/>
    <property type="match status" value="1"/>
</dbReference>
<dbReference type="InterPro" id="IPR029063">
    <property type="entry name" value="SAM-dependent_MTases_sf"/>
</dbReference>
<dbReference type="GO" id="GO:0008757">
    <property type="term" value="F:S-adenosylmethionine-dependent methyltransferase activity"/>
    <property type="evidence" value="ECO:0007669"/>
    <property type="project" value="InterPro"/>
</dbReference>
<dbReference type="AlphaFoldDB" id="A0A1G9PNJ9"/>
<dbReference type="Proteomes" id="UP000198552">
    <property type="component" value="Unassembled WGS sequence"/>
</dbReference>
<evidence type="ECO:0000313" key="2">
    <source>
        <dbReference type="EMBL" id="SDM00360.1"/>
    </source>
</evidence>
<dbReference type="SUPFAM" id="SSF53335">
    <property type="entry name" value="S-adenosyl-L-methionine-dependent methyltransferases"/>
    <property type="match status" value="1"/>
</dbReference>
<dbReference type="EMBL" id="FNHP01000001">
    <property type="protein sequence ID" value="SDM00360.1"/>
    <property type="molecule type" value="Genomic_DNA"/>
</dbReference>
<name>A0A1G9PNJ9_9BURK</name>
<dbReference type="OrthoDB" id="6191410at2"/>
<dbReference type="STRING" id="1527607.SAMN05428957_101532"/>
<accession>A0A1G9PNJ9</accession>
<keyword evidence="2" id="KW-0808">Transferase</keyword>
<evidence type="ECO:0000259" key="1">
    <source>
        <dbReference type="Pfam" id="PF08241"/>
    </source>
</evidence>
<dbReference type="GO" id="GO:0032259">
    <property type="term" value="P:methylation"/>
    <property type="evidence" value="ECO:0007669"/>
    <property type="project" value="UniProtKB-KW"/>
</dbReference>
<gene>
    <name evidence="2" type="ORF">SAMN05428957_101532</name>
</gene>
<feature type="domain" description="Methyltransferase type 11" evidence="1">
    <location>
        <begin position="78"/>
        <end position="126"/>
    </location>
</feature>
<dbReference type="Gene3D" id="3.40.50.150">
    <property type="entry name" value="Vaccinia Virus protein VP39"/>
    <property type="match status" value="1"/>
</dbReference>
<protein>
    <submittedName>
        <fullName evidence="2">Methyltransferase domain-containing protein</fullName>
    </submittedName>
</protein>
<dbReference type="RefSeq" id="WP_091566495.1">
    <property type="nucleotide sequence ID" value="NZ_FNHP01000001.1"/>
</dbReference>
<keyword evidence="3" id="KW-1185">Reference proteome</keyword>
<proteinExistence type="predicted"/>
<evidence type="ECO:0000313" key="3">
    <source>
        <dbReference type="Proteomes" id="UP000198552"/>
    </source>
</evidence>
<dbReference type="InterPro" id="IPR013216">
    <property type="entry name" value="Methyltransf_11"/>
</dbReference>
<reference evidence="3" key="1">
    <citation type="submission" date="2016-10" db="EMBL/GenBank/DDBJ databases">
        <authorList>
            <person name="Varghese N."/>
            <person name="Submissions S."/>
        </authorList>
    </citation>
    <scope>NUCLEOTIDE SEQUENCE [LARGE SCALE GENOMIC DNA]</scope>
    <source>
        <strain evidence="3">EPL6</strain>
    </source>
</reference>
<keyword evidence="2" id="KW-0489">Methyltransferase</keyword>
<organism evidence="2 3">
    <name type="scientific">Oryzisolibacter propanilivorax</name>
    <dbReference type="NCBI Taxonomy" id="1527607"/>
    <lineage>
        <taxon>Bacteria</taxon>
        <taxon>Pseudomonadati</taxon>
        <taxon>Pseudomonadota</taxon>
        <taxon>Betaproteobacteria</taxon>
        <taxon>Burkholderiales</taxon>
        <taxon>Comamonadaceae</taxon>
        <taxon>Oryzisolibacter</taxon>
    </lineage>
</organism>
<sequence length="257" mass="28556">MSGEIIGLHHWFDTSPGRHLLAWEQSSYDELVADVFGFHALQLGLPAVDALRANRMPHRWLALGPAETEAPGNSAAALLAEPVMLPFPEASLDLVLMPHTLEVSVDPHAALREVQRVLVPEGRVVISGLNPWSLWGFRQKRARLYQRLGAGGRLYLPEGGEFIAPGRLRDWLQLLDFELESLSFGCFRPAVNSEPWLQRFGWMDSLGARWWPALGAGYVAVAVKRVHGMRLMEPGWRGVPVPAAAQAQVAQRVRPNE</sequence>